<evidence type="ECO:0000256" key="1">
    <source>
        <dbReference type="ARBA" id="ARBA00006284"/>
    </source>
</evidence>
<protein>
    <submittedName>
        <fullName evidence="5">Glycerate kinase</fullName>
    </submittedName>
</protein>
<evidence type="ECO:0000313" key="5">
    <source>
        <dbReference type="EMBL" id="MBC8628942.1"/>
    </source>
</evidence>
<dbReference type="Proteomes" id="UP000661649">
    <property type="component" value="Unassembled WGS sequence"/>
</dbReference>
<dbReference type="Gene3D" id="3.90.1510.10">
    <property type="entry name" value="Glycerate kinase, domain 2"/>
    <property type="match status" value="1"/>
</dbReference>
<dbReference type="RefSeq" id="WP_187558755.1">
    <property type="nucleotide sequence ID" value="NZ_JACRTP010000004.1"/>
</dbReference>
<organism evidence="5 6">
    <name type="scientific">Blautia stercoris</name>
    <dbReference type="NCBI Taxonomy" id="871664"/>
    <lineage>
        <taxon>Bacteria</taxon>
        <taxon>Bacillati</taxon>
        <taxon>Bacillota</taxon>
        <taxon>Clostridia</taxon>
        <taxon>Lachnospirales</taxon>
        <taxon>Lachnospiraceae</taxon>
        <taxon>Blautia</taxon>
    </lineage>
</organism>
<sequence>MKKVVLIPDSFKGTLSSAQICDIMEQNVKKHFPECEVVKIPVADGGEGSVNCFLTAAGGEKRKVIVKNPYMEDMEAFYGILPDKTAVIEMAACAGLPLVENRQNPEVTTTYGVGQLMLDAVEHGCKKIVVGLGGSCTNDAGAGAAAAVGVEFFDKDGEKLIPTGGTLGKVAKISMENMDERIKSAQIITMCDIDNPMYGKSGAAYIFGPQKGADDEMVQQLDANLRKFAERIQTEIGKDISNIHGGGAAGAMGAGMVAFFDSKLQMGIETVLDIVKFDELIQGADLIFTGEGKMDSQSLRGKVVIGVGKRAKRQDVPVVVVTGDAEEVEDAYDMGISAVFSTNRVARDFSVIRYKSKEYMEVTMDNIMRLIKIVNK</sequence>
<reference evidence="5 6" key="1">
    <citation type="submission" date="2020-08" db="EMBL/GenBank/DDBJ databases">
        <title>Genome public.</title>
        <authorList>
            <person name="Liu C."/>
            <person name="Sun Q."/>
        </authorList>
    </citation>
    <scope>NUCLEOTIDE SEQUENCE [LARGE SCALE GENOMIC DNA]</scope>
    <source>
        <strain evidence="5 6">3_YM_SP_D4_24.mj</strain>
    </source>
</reference>
<keyword evidence="3 4" id="KW-0418">Kinase</keyword>
<dbReference type="PANTHER" id="PTHR21599:SF0">
    <property type="entry name" value="GLYCERATE KINASE"/>
    <property type="match status" value="1"/>
</dbReference>
<comment type="similarity">
    <text evidence="1 4">Belongs to the glycerate kinase type-1 family.</text>
</comment>
<proteinExistence type="inferred from homology"/>
<dbReference type="InterPro" id="IPR036129">
    <property type="entry name" value="Glycerate_kinase_sf"/>
</dbReference>
<dbReference type="Pfam" id="PF02595">
    <property type="entry name" value="Gly_kinase"/>
    <property type="match status" value="1"/>
</dbReference>
<dbReference type="GO" id="GO:0016301">
    <property type="term" value="F:kinase activity"/>
    <property type="evidence" value="ECO:0007669"/>
    <property type="project" value="UniProtKB-KW"/>
</dbReference>
<evidence type="ECO:0000256" key="2">
    <source>
        <dbReference type="ARBA" id="ARBA00022679"/>
    </source>
</evidence>
<evidence type="ECO:0000313" key="6">
    <source>
        <dbReference type="Proteomes" id="UP000661649"/>
    </source>
</evidence>
<dbReference type="InterPro" id="IPR018197">
    <property type="entry name" value="Glycerate_kinase_RE-like"/>
</dbReference>
<evidence type="ECO:0000256" key="4">
    <source>
        <dbReference type="PIRNR" id="PIRNR006078"/>
    </source>
</evidence>
<accession>A0ABR7PC14</accession>
<dbReference type="Gene3D" id="3.40.50.10350">
    <property type="entry name" value="Glycerate kinase, domain 1"/>
    <property type="match status" value="1"/>
</dbReference>
<keyword evidence="6" id="KW-1185">Reference proteome</keyword>
<dbReference type="InterPro" id="IPR018193">
    <property type="entry name" value="Glyc_kinase_flavodox-like_fold"/>
</dbReference>
<keyword evidence="2 4" id="KW-0808">Transferase</keyword>
<comment type="caution">
    <text evidence="5">The sequence shown here is derived from an EMBL/GenBank/DDBJ whole genome shotgun (WGS) entry which is preliminary data.</text>
</comment>
<dbReference type="PANTHER" id="PTHR21599">
    <property type="entry name" value="GLYCERATE KINASE"/>
    <property type="match status" value="1"/>
</dbReference>
<dbReference type="InterPro" id="IPR004381">
    <property type="entry name" value="Glycerate_kinase"/>
</dbReference>
<evidence type="ECO:0000256" key="3">
    <source>
        <dbReference type="ARBA" id="ARBA00022777"/>
    </source>
</evidence>
<dbReference type="PIRSF" id="PIRSF006078">
    <property type="entry name" value="GlxK"/>
    <property type="match status" value="1"/>
</dbReference>
<gene>
    <name evidence="5" type="ORF">H8712_10030</name>
</gene>
<dbReference type="NCBIfam" id="TIGR00045">
    <property type="entry name" value="glycerate kinase"/>
    <property type="match status" value="1"/>
</dbReference>
<name>A0ABR7PC14_9FIRM</name>
<dbReference type="EMBL" id="JACRTP010000004">
    <property type="protein sequence ID" value="MBC8628942.1"/>
    <property type="molecule type" value="Genomic_DNA"/>
</dbReference>
<dbReference type="SUPFAM" id="SSF110738">
    <property type="entry name" value="Glycerate kinase I"/>
    <property type="match status" value="1"/>
</dbReference>